<evidence type="ECO:0000256" key="2">
    <source>
        <dbReference type="ARBA" id="ARBA00022448"/>
    </source>
</evidence>
<evidence type="ECO:0000256" key="6">
    <source>
        <dbReference type="RuleBase" id="RU000477"/>
    </source>
</evidence>
<sequence>MLGLGARGHGHGVLPRPRLRRPLQSRRHHRLRHMRKVPVEAGASLRFSSGFGIDHLDRDAEVAVRREAWPVPGNGSRRLRPPVPGSRVHHLQNLMFVISGVATDSRAIGELAGLVVGATVVVNVLFAGPISGASMNPARSLGPAIIANRWEGLWVYIVGPICGTVLGAWAYNLIRFTDRPLLEITNTATASFLKRLTRKDSA</sequence>
<dbReference type="InterPro" id="IPR034294">
    <property type="entry name" value="Aquaporin_transptr"/>
</dbReference>
<dbReference type="EMBL" id="HG996476">
    <property type="protein sequence ID" value="CAG1854792.1"/>
    <property type="molecule type" value="Genomic_DNA"/>
</dbReference>
<evidence type="ECO:0000256" key="8">
    <source>
        <dbReference type="SAM" id="Phobius"/>
    </source>
</evidence>
<keyword evidence="3 6" id="KW-0812">Transmembrane</keyword>
<dbReference type="PANTHER" id="PTHR45724:SF13">
    <property type="entry name" value="AQUAPORIN NIP1-1-RELATED"/>
    <property type="match status" value="1"/>
</dbReference>
<evidence type="ECO:0000256" key="5">
    <source>
        <dbReference type="ARBA" id="ARBA00023136"/>
    </source>
</evidence>
<accession>A0A8D7ARN3</accession>
<evidence type="ECO:0000256" key="1">
    <source>
        <dbReference type="ARBA" id="ARBA00004141"/>
    </source>
</evidence>
<comment type="subcellular location">
    <subcellularLocation>
        <location evidence="1">Membrane</location>
        <topology evidence="1">Multi-pass membrane protein</topology>
    </subcellularLocation>
</comment>
<dbReference type="GO" id="GO:0015267">
    <property type="term" value="F:channel activity"/>
    <property type="evidence" value="ECO:0007669"/>
    <property type="project" value="InterPro"/>
</dbReference>
<dbReference type="GO" id="GO:0016020">
    <property type="term" value="C:membrane"/>
    <property type="evidence" value="ECO:0007669"/>
    <property type="project" value="UniProtKB-SubCell"/>
</dbReference>
<dbReference type="PRINTS" id="PR00783">
    <property type="entry name" value="MINTRINSICP"/>
</dbReference>
<dbReference type="InterPro" id="IPR023271">
    <property type="entry name" value="Aquaporin-like"/>
</dbReference>
<feature type="transmembrane region" description="Helical" evidence="8">
    <location>
        <begin position="153"/>
        <end position="174"/>
    </location>
</feature>
<dbReference type="Pfam" id="PF00230">
    <property type="entry name" value="MIP"/>
    <property type="match status" value="1"/>
</dbReference>
<evidence type="ECO:0000313" key="9">
    <source>
        <dbReference type="EMBL" id="CAG1854792.1"/>
    </source>
</evidence>
<keyword evidence="5 8" id="KW-0472">Membrane</keyword>
<organism evidence="9">
    <name type="scientific">Musa acuminata subsp. malaccensis</name>
    <name type="common">Wild banana</name>
    <name type="synonym">Musa malaccensis</name>
    <dbReference type="NCBI Taxonomy" id="214687"/>
    <lineage>
        <taxon>Eukaryota</taxon>
        <taxon>Viridiplantae</taxon>
        <taxon>Streptophyta</taxon>
        <taxon>Embryophyta</taxon>
        <taxon>Tracheophyta</taxon>
        <taxon>Spermatophyta</taxon>
        <taxon>Magnoliopsida</taxon>
        <taxon>Liliopsida</taxon>
        <taxon>Zingiberales</taxon>
        <taxon>Musaceae</taxon>
        <taxon>Musa</taxon>
    </lineage>
</organism>
<feature type="transmembrane region" description="Helical" evidence="8">
    <location>
        <begin position="111"/>
        <end position="133"/>
    </location>
</feature>
<protein>
    <submittedName>
        <fullName evidence="9">(wild Malaysian banana) hypothetical protein</fullName>
    </submittedName>
</protein>
<evidence type="ECO:0000256" key="7">
    <source>
        <dbReference type="SAM" id="MobiDB-lite"/>
    </source>
</evidence>
<evidence type="ECO:0000256" key="3">
    <source>
        <dbReference type="ARBA" id="ARBA00022692"/>
    </source>
</evidence>
<evidence type="ECO:0000256" key="4">
    <source>
        <dbReference type="ARBA" id="ARBA00022989"/>
    </source>
</evidence>
<dbReference type="SUPFAM" id="SSF81338">
    <property type="entry name" value="Aquaporin-like"/>
    <property type="match status" value="1"/>
</dbReference>
<dbReference type="Gene3D" id="1.20.1080.10">
    <property type="entry name" value="Glycerol uptake facilitator protein"/>
    <property type="match status" value="1"/>
</dbReference>
<reference evidence="9" key="1">
    <citation type="submission" date="2021-03" db="EMBL/GenBank/DDBJ databases">
        <authorList>
            <consortium name="Genoscope - CEA"/>
            <person name="William W."/>
        </authorList>
    </citation>
    <scope>NUCLEOTIDE SEQUENCE</scope>
    <source>
        <strain evidence="9">Doubled-haploid Pahang</strain>
    </source>
</reference>
<proteinExistence type="inferred from homology"/>
<name>A0A8D7ARN3_MUSAM</name>
<keyword evidence="4 8" id="KW-1133">Transmembrane helix</keyword>
<dbReference type="PANTHER" id="PTHR45724">
    <property type="entry name" value="AQUAPORIN NIP2-1"/>
    <property type="match status" value="1"/>
</dbReference>
<keyword evidence="2 6" id="KW-0813">Transport</keyword>
<gene>
    <name evidence="9" type="ORF">GSMUA_330180.1</name>
</gene>
<dbReference type="InterPro" id="IPR000425">
    <property type="entry name" value="MIP"/>
</dbReference>
<feature type="region of interest" description="Disordered" evidence="7">
    <location>
        <begin position="1"/>
        <end position="30"/>
    </location>
</feature>
<comment type="similarity">
    <text evidence="6">Belongs to the MIP/aquaporin (TC 1.A.8) family.</text>
</comment>
<feature type="compositionally biased region" description="Basic residues" evidence="7">
    <location>
        <begin position="17"/>
        <end position="30"/>
    </location>
</feature>
<dbReference type="AlphaFoldDB" id="A0A8D7ARN3"/>